<dbReference type="Pfam" id="PF00665">
    <property type="entry name" value="rve"/>
    <property type="match status" value="1"/>
</dbReference>
<protein>
    <submittedName>
        <fullName evidence="3">Uncharacterized protein LOC107263200</fullName>
    </submittedName>
</protein>
<dbReference type="PROSITE" id="PS50994">
    <property type="entry name" value="INTEGRASE"/>
    <property type="match status" value="1"/>
</dbReference>
<dbReference type="InterPro" id="IPR036397">
    <property type="entry name" value="RNaseH_sf"/>
</dbReference>
<evidence type="ECO:0000313" key="2">
    <source>
        <dbReference type="Proteomes" id="UP000694920"/>
    </source>
</evidence>
<proteinExistence type="predicted"/>
<dbReference type="InterPro" id="IPR001584">
    <property type="entry name" value="Integrase_cat-core"/>
</dbReference>
<accession>A0AAJ7BGV3</accession>
<organism evidence="2 3">
    <name type="scientific">Cephus cinctus</name>
    <name type="common">Wheat stem sawfly</name>
    <dbReference type="NCBI Taxonomy" id="211228"/>
    <lineage>
        <taxon>Eukaryota</taxon>
        <taxon>Metazoa</taxon>
        <taxon>Ecdysozoa</taxon>
        <taxon>Arthropoda</taxon>
        <taxon>Hexapoda</taxon>
        <taxon>Insecta</taxon>
        <taxon>Pterygota</taxon>
        <taxon>Neoptera</taxon>
        <taxon>Endopterygota</taxon>
        <taxon>Hymenoptera</taxon>
        <taxon>Cephoidea</taxon>
        <taxon>Cephidae</taxon>
        <taxon>Cephus</taxon>
    </lineage>
</organism>
<sequence length="172" mass="19414">MDIVGPLPMVKGYKYVLTMIDRYTRWPEAVSIAGMADKTVVNASYSTWVARFCAPATVTTDRASQFETDFFNAITNLVDAQRVRTTAYHPASNGMIERWHRSLKSAIMCHENDSWIDILPTVLLGLRTSIKEDIKTATAELVYGTYLRLPGELVIDSARMEGQEVYSRNLRS</sequence>
<dbReference type="GO" id="GO:0003676">
    <property type="term" value="F:nucleic acid binding"/>
    <property type="evidence" value="ECO:0007669"/>
    <property type="project" value="InterPro"/>
</dbReference>
<keyword evidence="2" id="KW-1185">Reference proteome</keyword>
<dbReference type="GeneID" id="107263200"/>
<feature type="domain" description="Integrase catalytic" evidence="1">
    <location>
        <begin position="1"/>
        <end position="158"/>
    </location>
</feature>
<dbReference type="PANTHER" id="PTHR38681:SF1">
    <property type="entry name" value="RETROVIRUS-RELATED POL POLYPROTEIN FROM TRANSPOSON 412-LIKE PROTEIN"/>
    <property type="match status" value="1"/>
</dbReference>
<dbReference type="AlphaFoldDB" id="A0AAJ7BGV3"/>
<dbReference type="PANTHER" id="PTHR38681">
    <property type="entry name" value="RETROVIRUS-RELATED POL POLYPROTEIN FROM TRANSPOSON 412-LIKE PROTEIN-RELATED"/>
    <property type="match status" value="1"/>
</dbReference>
<reference evidence="3" key="1">
    <citation type="submission" date="2025-08" db="UniProtKB">
        <authorList>
            <consortium name="RefSeq"/>
        </authorList>
    </citation>
    <scope>IDENTIFICATION</scope>
</reference>
<dbReference type="SUPFAM" id="SSF53098">
    <property type="entry name" value="Ribonuclease H-like"/>
    <property type="match status" value="1"/>
</dbReference>
<evidence type="ECO:0000259" key="1">
    <source>
        <dbReference type="PROSITE" id="PS50994"/>
    </source>
</evidence>
<dbReference type="Proteomes" id="UP000694920">
    <property type="component" value="Unplaced"/>
</dbReference>
<name>A0AAJ7BGV3_CEPCN</name>
<dbReference type="KEGG" id="ccin:107263200"/>
<dbReference type="Gene3D" id="3.30.420.10">
    <property type="entry name" value="Ribonuclease H-like superfamily/Ribonuclease H"/>
    <property type="match status" value="1"/>
</dbReference>
<dbReference type="InterPro" id="IPR012337">
    <property type="entry name" value="RNaseH-like_sf"/>
</dbReference>
<evidence type="ECO:0000313" key="3">
    <source>
        <dbReference type="RefSeq" id="XP_015585621.1"/>
    </source>
</evidence>
<dbReference type="RefSeq" id="XP_015585621.1">
    <property type="nucleotide sequence ID" value="XM_015730135.1"/>
</dbReference>
<dbReference type="GO" id="GO:0015074">
    <property type="term" value="P:DNA integration"/>
    <property type="evidence" value="ECO:0007669"/>
    <property type="project" value="InterPro"/>
</dbReference>
<gene>
    <name evidence="3" type="primary">LOC107263200</name>
</gene>